<protein>
    <submittedName>
        <fullName evidence="1">Uncharacterized protein</fullName>
    </submittedName>
</protein>
<accession>A0A645CN54</accession>
<reference evidence="1" key="1">
    <citation type="submission" date="2019-08" db="EMBL/GenBank/DDBJ databases">
        <authorList>
            <person name="Kucharzyk K."/>
            <person name="Murdoch R.W."/>
            <person name="Higgins S."/>
            <person name="Loffler F."/>
        </authorList>
    </citation>
    <scope>NUCLEOTIDE SEQUENCE</scope>
</reference>
<evidence type="ECO:0000313" key="1">
    <source>
        <dbReference type="EMBL" id="MPM78338.1"/>
    </source>
</evidence>
<organism evidence="1">
    <name type="scientific">bioreactor metagenome</name>
    <dbReference type="NCBI Taxonomy" id="1076179"/>
    <lineage>
        <taxon>unclassified sequences</taxon>
        <taxon>metagenomes</taxon>
        <taxon>ecological metagenomes</taxon>
    </lineage>
</organism>
<proteinExistence type="predicted"/>
<name>A0A645CN54_9ZZZZ</name>
<dbReference type="AlphaFoldDB" id="A0A645CN54"/>
<dbReference type="EMBL" id="VSSQ01028576">
    <property type="protein sequence ID" value="MPM78338.1"/>
    <property type="molecule type" value="Genomic_DNA"/>
</dbReference>
<sequence length="247" mass="26891">MGNLGIDAQRDGFDRRAGHPAKTVVTVHERTAVFQIEREDRPYGIDCCDAVRAVLHAPGGGFGGVCPVSAELADHGYVYMRLGIVQHGQKGILGVAHKLDHLCACSLHIRNDRLGFSKRVPDAADYDRARAHRLGNLFFIPEQAVAIRPFFRVDQRGLADLADMAHRVDGAGNPDGLCDHRANAEFVRTNHALAAIGRRAGREDKRTLQRDAAEGRVQRDGGDWIVTHKSSCSARRTAASAIASITC</sequence>
<comment type="caution">
    <text evidence="1">The sequence shown here is derived from an EMBL/GenBank/DDBJ whole genome shotgun (WGS) entry which is preliminary data.</text>
</comment>
<gene>
    <name evidence="1" type="ORF">SDC9_125349</name>
</gene>